<organism evidence="2 3">
    <name type="scientific">Symbiodinium pilosum</name>
    <name type="common">Dinoflagellate</name>
    <dbReference type="NCBI Taxonomy" id="2952"/>
    <lineage>
        <taxon>Eukaryota</taxon>
        <taxon>Sar</taxon>
        <taxon>Alveolata</taxon>
        <taxon>Dinophyceae</taxon>
        <taxon>Suessiales</taxon>
        <taxon>Symbiodiniaceae</taxon>
        <taxon>Symbiodinium</taxon>
    </lineage>
</organism>
<comment type="caution">
    <text evidence="2">The sequence shown here is derived from an EMBL/GenBank/DDBJ whole genome shotgun (WGS) entry which is preliminary data.</text>
</comment>
<name>A0A812WTK3_SYMPI</name>
<gene>
    <name evidence="2" type="primary">erkA</name>
    <name evidence="2" type="ORF">SPIL2461_LOCUS19556</name>
</gene>
<feature type="non-terminal residue" evidence="2">
    <location>
        <position position="54"/>
    </location>
</feature>
<sequence>VQTLETAFQSLIQLGDHQVADLSCVQERNESMAQEHEQSSLECQEHHRSYWQEQ</sequence>
<evidence type="ECO:0000313" key="2">
    <source>
        <dbReference type="EMBL" id="CAE7696664.1"/>
    </source>
</evidence>
<protein>
    <submittedName>
        <fullName evidence="2">ErkA protein</fullName>
    </submittedName>
</protein>
<evidence type="ECO:0000256" key="1">
    <source>
        <dbReference type="SAM" id="MobiDB-lite"/>
    </source>
</evidence>
<evidence type="ECO:0000313" key="3">
    <source>
        <dbReference type="Proteomes" id="UP000649617"/>
    </source>
</evidence>
<keyword evidence="3" id="KW-1185">Reference proteome</keyword>
<dbReference type="Proteomes" id="UP000649617">
    <property type="component" value="Unassembled WGS sequence"/>
</dbReference>
<accession>A0A812WTK3</accession>
<proteinExistence type="predicted"/>
<dbReference type="AlphaFoldDB" id="A0A812WTK3"/>
<dbReference type="OrthoDB" id="10621870at2759"/>
<feature type="region of interest" description="Disordered" evidence="1">
    <location>
        <begin position="29"/>
        <end position="54"/>
    </location>
</feature>
<dbReference type="EMBL" id="CAJNIZ010044641">
    <property type="protein sequence ID" value="CAE7696664.1"/>
    <property type="molecule type" value="Genomic_DNA"/>
</dbReference>
<feature type="non-terminal residue" evidence="2">
    <location>
        <position position="1"/>
    </location>
</feature>
<reference evidence="2" key="1">
    <citation type="submission" date="2021-02" db="EMBL/GenBank/DDBJ databases">
        <authorList>
            <person name="Dougan E. K."/>
            <person name="Rhodes N."/>
            <person name="Thang M."/>
            <person name="Chan C."/>
        </authorList>
    </citation>
    <scope>NUCLEOTIDE SEQUENCE</scope>
</reference>